<evidence type="ECO:0000313" key="2">
    <source>
        <dbReference type="EMBL" id="QNH54926.1"/>
    </source>
</evidence>
<dbReference type="AlphaFoldDB" id="A0A7G7VLD3"/>
<feature type="domain" description="DUF1659" evidence="1">
    <location>
        <begin position="7"/>
        <end position="70"/>
    </location>
</feature>
<keyword evidence="3" id="KW-1185">Reference proteome</keyword>
<dbReference type="Proteomes" id="UP000515480">
    <property type="component" value="Chromosome"/>
</dbReference>
<proteinExistence type="predicted"/>
<evidence type="ECO:0000313" key="3">
    <source>
        <dbReference type="Proteomes" id="UP000515480"/>
    </source>
</evidence>
<reference evidence="2 3" key="1">
    <citation type="submission" date="2020-07" db="EMBL/GenBank/DDBJ databases">
        <title>Complete genome and description of Selenomonas timonensis sp. nov., a new bacterium isolated from a gingivitis subject.</title>
        <authorList>
            <person name="Antezack A."/>
        </authorList>
    </citation>
    <scope>NUCLEOTIDE SEQUENCE [LARGE SCALE GENOMIC DNA]</scope>
    <source>
        <strain evidence="2 3">Marseille-Q3039</strain>
    </source>
</reference>
<dbReference type="EMBL" id="CP060204">
    <property type="protein sequence ID" value="QNH54926.1"/>
    <property type="molecule type" value="Genomic_DNA"/>
</dbReference>
<dbReference type="KEGG" id="stim:H1B31_02945"/>
<organism evidence="2 3">
    <name type="scientific">Selenomonas timonae</name>
    <dbReference type="NCBI Taxonomy" id="2754044"/>
    <lineage>
        <taxon>Bacteria</taxon>
        <taxon>Bacillati</taxon>
        <taxon>Bacillota</taxon>
        <taxon>Negativicutes</taxon>
        <taxon>Selenomonadales</taxon>
        <taxon>Selenomonadaceae</taxon>
        <taxon>Selenomonas</taxon>
    </lineage>
</organism>
<protein>
    <submittedName>
        <fullName evidence="2">DUF1659 domain-containing protein</fullName>
    </submittedName>
</protein>
<name>A0A7G7VLD3_9FIRM</name>
<sequence length="71" mass="7345">MARKDAASKITLKVTTGVGADGKTLYKNRTISGIAPSLTDADALTVGRGFAGLQKHGLSLVTRTDTAVLED</sequence>
<dbReference type="RefSeq" id="WP_009440685.1">
    <property type="nucleotide sequence ID" value="NZ_CP060204.1"/>
</dbReference>
<dbReference type="InterPro" id="IPR012454">
    <property type="entry name" value="DUF1659"/>
</dbReference>
<accession>A0A7G7VLD3</accession>
<dbReference type="Pfam" id="PF07872">
    <property type="entry name" value="DUF1659"/>
    <property type="match status" value="1"/>
</dbReference>
<evidence type="ECO:0000259" key="1">
    <source>
        <dbReference type="Pfam" id="PF07872"/>
    </source>
</evidence>
<gene>
    <name evidence="2" type="ORF">H1B31_02945</name>
</gene>